<dbReference type="InterPro" id="IPR050926">
    <property type="entry name" value="Aconitase/IPM_isomerase"/>
</dbReference>
<feature type="binding site" evidence="17">
    <location>
        <position position="720"/>
    </location>
    <ligand>
        <name>[4Fe-4S] cluster</name>
        <dbReference type="ChEBI" id="CHEBI:49883"/>
    </ligand>
</feature>
<evidence type="ECO:0000256" key="5">
    <source>
        <dbReference type="ARBA" id="ARBA00012926"/>
    </source>
</evidence>
<dbReference type="PROSITE" id="PS01244">
    <property type="entry name" value="ACONITASE_2"/>
    <property type="match status" value="1"/>
</dbReference>
<evidence type="ECO:0000256" key="11">
    <source>
        <dbReference type="ARBA" id="ARBA00022884"/>
    </source>
</evidence>
<dbReference type="PANTHER" id="PTHR43160">
    <property type="entry name" value="ACONITATE HYDRATASE B"/>
    <property type="match status" value="1"/>
</dbReference>
<feature type="binding site" evidence="17">
    <location>
        <position position="782"/>
    </location>
    <ligand>
        <name>[4Fe-4S] cluster</name>
        <dbReference type="ChEBI" id="CHEBI:49883"/>
    </ligand>
</feature>
<feature type="binding site" evidence="18">
    <location>
        <position position="508"/>
    </location>
    <ligand>
        <name>substrate</name>
    </ligand>
</feature>
<feature type="domain" description="Aconitase B swivel" evidence="20">
    <location>
        <begin position="168"/>
        <end position="372"/>
    </location>
</feature>
<comment type="similarity">
    <text evidence="4 16">Belongs to the aconitase/IPM isomerase family.</text>
</comment>
<comment type="catalytic activity">
    <reaction evidence="1 16">
        <text>(2S,3R)-3-hydroxybutane-1,2,3-tricarboxylate = 2-methyl-cis-aconitate + H2O</text>
        <dbReference type="Rhea" id="RHEA:17941"/>
        <dbReference type="ChEBI" id="CHEBI:15377"/>
        <dbReference type="ChEBI" id="CHEBI:57429"/>
        <dbReference type="ChEBI" id="CHEBI:57872"/>
        <dbReference type="EC" id="4.2.1.99"/>
    </reaction>
</comment>
<feature type="binding site" evidence="18">
    <location>
        <position position="806"/>
    </location>
    <ligand>
        <name>substrate</name>
    </ligand>
</feature>
<dbReference type="FunFam" id="1.25.40.310:FF:000001">
    <property type="entry name" value="Aconitate hydratase B"/>
    <property type="match status" value="1"/>
</dbReference>
<dbReference type="InterPro" id="IPR015928">
    <property type="entry name" value="Aconitase/3IPM_dehydase_swvl"/>
</dbReference>
<dbReference type="CDD" id="cd01581">
    <property type="entry name" value="AcnB"/>
    <property type="match status" value="1"/>
</dbReference>
<evidence type="ECO:0000256" key="6">
    <source>
        <dbReference type="ARBA" id="ARBA00013250"/>
    </source>
</evidence>
<dbReference type="GO" id="GO:0051539">
    <property type="term" value="F:4 iron, 4 sulfur cluster binding"/>
    <property type="evidence" value="ECO:0007669"/>
    <property type="project" value="UniProtKB-KW"/>
</dbReference>
<keyword evidence="8 17" id="KW-0004">4Fe-4S</keyword>
<dbReference type="AlphaFoldDB" id="A0AA43Q7R9"/>
<dbReference type="SUPFAM" id="SSF74778">
    <property type="entry name" value="Aconitase B, N-terminal domain"/>
    <property type="match status" value="1"/>
</dbReference>
<evidence type="ECO:0000259" key="21">
    <source>
        <dbReference type="Pfam" id="PF11791"/>
    </source>
</evidence>
<evidence type="ECO:0000256" key="9">
    <source>
        <dbReference type="ARBA" id="ARBA00022532"/>
    </source>
</evidence>
<dbReference type="Pfam" id="PF00330">
    <property type="entry name" value="Aconitase"/>
    <property type="match status" value="1"/>
</dbReference>
<keyword evidence="9 16" id="KW-0816">Tricarboxylic acid cycle</keyword>
<comment type="catalytic activity">
    <reaction evidence="15 16">
        <text>citrate = D-threo-isocitrate</text>
        <dbReference type="Rhea" id="RHEA:10336"/>
        <dbReference type="ChEBI" id="CHEBI:15562"/>
        <dbReference type="ChEBI" id="CHEBI:16947"/>
        <dbReference type="EC" id="4.2.1.3"/>
    </reaction>
</comment>
<dbReference type="FunFam" id="3.30.499.10:FF:000001">
    <property type="entry name" value="Aconitate hydratase B"/>
    <property type="match status" value="1"/>
</dbReference>
<evidence type="ECO:0000256" key="18">
    <source>
        <dbReference type="PIRSR" id="PIRSR036687-2"/>
    </source>
</evidence>
<evidence type="ECO:0000256" key="14">
    <source>
        <dbReference type="ARBA" id="ARBA00023239"/>
    </source>
</evidence>
<dbReference type="FunFam" id="3.30.499.10:FF:000008">
    <property type="entry name" value="Aconitate hydratase B"/>
    <property type="match status" value="1"/>
</dbReference>
<keyword evidence="13 17" id="KW-0411">Iron-sulfur</keyword>
<evidence type="ECO:0000256" key="4">
    <source>
        <dbReference type="ARBA" id="ARBA00007185"/>
    </source>
</evidence>
<dbReference type="PROSITE" id="PS00450">
    <property type="entry name" value="ACONITASE_1"/>
    <property type="match status" value="1"/>
</dbReference>
<keyword evidence="10 17" id="KW-0479">Metal-binding</keyword>
<dbReference type="EC" id="4.2.1.99" evidence="6 16"/>
<comment type="pathway">
    <text evidence="2 16">Carbohydrate metabolism; tricarboxylic acid cycle; isocitrate from oxaloacetate: step 2/2.</text>
</comment>
<evidence type="ECO:0000259" key="20">
    <source>
        <dbReference type="Pfam" id="PF06434"/>
    </source>
</evidence>
<dbReference type="InterPro" id="IPR036288">
    <property type="entry name" value="Aconitase_B_HEAT-like_dom_sf"/>
</dbReference>
<dbReference type="InterPro" id="IPR015931">
    <property type="entry name" value="Acnase/IPM_dHydase_lsu_aba_1/3"/>
</dbReference>
<feature type="domain" description="Aconitase/3-isopropylmalate dehydratase large subunit alpha/beta/alpha" evidence="19">
    <location>
        <begin position="481"/>
        <end position="828"/>
    </location>
</feature>
<feature type="domain" description="Aconitase B HEAT-like" evidence="21">
    <location>
        <begin position="4"/>
        <end position="156"/>
    </location>
</feature>
<evidence type="ECO:0000256" key="8">
    <source>
        <dbReference type="ARBA" id="ARBA00022485"/>
    </source>
</evidence>
<comment type="pathway">
    <text evidence="3">Organic acid metabolism; propanoate degradation.</text>
</comment>
<keyword evidence="11" id="KW-0694">RNA-binding</keyword>
<dbReference type="InterPro" id="IPR015932">
    <property type="entry name" value="Aconitase_dom2"/>
</dbReference>
<dbReference type="Gene3D" id="1.25.40.310">
    <property type="entry name" value="Aconitate B, HEAT-like domain"/>
    <property type="match status" value="1"/>
</dbReference>
<evidence type="ECO:0000313" key="23">
    <source>
        <dbReference type="Proteomes" id="UP001160519"/>
    </source>
</evidence>
<dbReference type="GO" id="GO:0006099">
    <property type="term" value="P:tricarboxylic acid cycle"/>
    <property type="evidence" value="ECO:0007669"/>
    <property type="project" value="UniProtKB-KW"/>
</dbReference>
<dbReference type="Proteomes" id="UP001160519">
    <property type="component" value="Unassembled WGS sequence"/>
</dbReference>
<dbReference type="SUPFAM" id="SSF53732">
    <property type="entry name" value="Aconitase iron-sulfur domain"/>
    <property type="match status" value="1"/>
</dbReference>
<dbReference type="Gene3D" id="3.30.499.10">
    <property type="entry name" value="Aconitase, domain 3"/>
    <property type="match status" value="2"/>
</dbReference>
<evidence type="ECO:0000256" key="1">
    <source>
        <dbReference type="ARBA" id="ARBA00000118"/>
    </source>
</evidence>
<dbReference type="InterPro" id="IPR015929">
    <property type="entry name" value="Aconitase_B_swivel"/>
</dbReference>
<keyword evidence="12 17" id="KW-0408">Iron</keyword>
<dbReference type="InterPro" id="IPR001030">
    <property type="entry name" value="Acoase/IPM_deHydtase_lsu_aba"/>
</dbReference>
<keyword evidence="14 16" id="KW-0456">Lyase</keyword>
<proteinExistence type="inferred from homology"/>
<evidence type="ECO:0000256" key="12">
    <source>
        <dbReference type="ARBA" id="ARBA00023004"/>
    </source>
</evidence>
<dbReference type="GO" id="GO:0003730">
    <property type="term" value="F:mRNA 3'-UTR binding"/>
    <property type="evidence" value="ECO:0007669"/>
    <property type="project" value="UniProtKB-ARBA"/>
</dbReference>
<evidence type="ECO:0000256" key="16">
    <source>
        <dbReference type="PIRNR" id="PIRNR036687"/>
    </source>
</evidence>
<evidence type="ECO:0000256" key="10">
    <source>
        <dbReference type="ARBA" id="ARBA00022723"/>
    </source>
</evidence>
<dbReference type="FunFam" id="3.20.19.10:FF:000004">
    <property type="entry name" value="Aconitate hydratase B"/>
    <property type="match status" value="1"/>
</dbReference>
<feature type="binding site" evidence="17">
    <location>
        <position position="779"/>
    </location>
    <ligand>
        <name>[4Fe-4S] cluster</name>
        <dbReference type="ChEBI" id="CHEBI:49883"/>
    </ligand>
</feature>
<evidence type="ECO:0000256" key="2">
    <source>
        <dbReference type="ARBA" id="ARBA00004717"/>
    </source>
</evidence>
<evidence type="ECO:0000256" key="15">
    <source>
        <dbReference type="ARBA" id="ARBA00023501"/>
    </source>
</evidence>
<feature type="binding site" evidence="18">
    <location>
        <begin position="237"/>
        <end position="239"/>
    </location>
    <ligand>
        <name>substrate</name>
    </ligand>
</feature>
<dbReference type="GO" id="GO:0046872">
    <property type="term" value="F:metal ion binding"/>
    <property type="evidence" value="ECO:0007669"/>
    <property type="project" value="UniProtKB-KW"/>
</dbReference>
<dbReference type="PIRSF" id="PIRSF036687">
    <property type="entry name" value="AcnB"/>
    <property type="match status" value="1"/>
</dbReference>
<dbReference type="InterPro" id="IPR004406">
    <property type="entry name" value="Aconitase_B"/>
</dbReference>
<dbReference type="SUPFAM" id="SSF52016">
    <property type="entry name" value="LeuD/IlvD-like"/>
    <property type="match status" value="1"/>
</dbReference>
<dbReference type="CDD" id="cd01576">
    <property type="entry name" value="AcnB_Swivel"/>
    <property type="match status" value="1"/>
</dbReference>
<feature type="binding site" evidence="18">
    <location>
        <position position="191"/>
    </location>
    <ligand>
        <name>substrate</name>
    </ligand>
</feature>
<evidence type="ECO:0000256" key="17">
    <source>
        <dbReference type="PIRSR" id="PIRSR036687-1"/>
    </source>
</evidence>
<dbReference type="EMBL" id="JAQSDF010000061">
    <property type="protein sequence ID" value="MDI1232137.1"/>
    <property type="molecule type" value="Genomic_DNA"/>
</dbReference>
<dbReference type="InterPro" id="IPR015933">
    <property type="entry name" value="Aconitase_B_HEAT-like_dom"/>
</dbReference>
<feature type="binding site" evidence="18">
    <location>
        <begin position="424"/>
        <end position="426"/>
    </location>
    <ligand>
        <name>substrate</name>
    </ligand>
</feature>
<name>A0AA43Q7R9_9GAMM</name>
<dbReference type="Pfam" id="PF06434">
    <property type="entry name" value="Aconitase_2_N"/>
    <property type="match status" value="1"/>
</dbReference>
<evidence type="ECO:0000313" key="22">
    <source>
        <dbReference type="EMBL" id="MDI1232137.1"/>
    </source>
</evidence>
<protein>
    <recommendedName>
        <fullName evidence="7 16">Aconitate hydratase B</fullName>
        <ecNumber evidence="5 16">4.2.1.3</ecNumber>
        <ecNumber evidence="6 16">4.2.1.99</ecNumber>
    </recommendedName>
    <alternativeName>
        <fullName evidence="16">2-methylisocitrate dehydratase</fullName>
    </alternativeName>
</protein>
<comment type="cofactor">
    <cofactor evidence="17">
        <name>[4Fe-4S] cluster</name>
        <dbReference type="ChEBI" id="CHEBI:49883"/>
    </cofactor>
    <text evidence="17">Binds 1 [4Fe-4S] cluster per subunit.</text>
</comment>
<dbReference type="NCBIfam" id="TIGR00117">
    <property type="entry name" value="acnB"/>
    <property type="match status" value="1"/>
</dbReference>
<feature type="binding site" evidence="18">
    <location>
        <position position="801"/>
    </location>
    <ligand>
        <name>substrate</name>
    </ligand>
</feature>
<dbReference type="Gene3D" id="3.20.19.10">
    <property type="entry name" value="Aconitase, domain 4"/>
    <property type="match status" value="1"/>
</dbReference>
<reference evidence="22" key="1">
    <citation type="submission" date="2023-01" db="EMBL/GenBank/DDBJ databases">
        <title>Biogeochemical cycle of methane in antarctic sediments.</title>
        <authorList>
            <person name="Roldan D.M."/>
            <person name="Menes R.J."/>
        </authorList>
    </citation>
    <scope>NUCLEOTIDE SEQUENCE [LARGE SCALE GENOMIC DNA]</scope>
    <source>
        <strain evidence="22">K-2018 MAG008</strain>
    </source>
</reference>
<dbReference type="InterPro" id="IPR018136">
    <property type="entry name" value="Aconitase_4Fe-4S_BS"/>
</dbReference>
<dbReference type="GO" id="GO:0005829">
    <property type="term" value="C:cytosol"/>
    <property type="evidence" value="ECO:0007669"/>
    <property type="project" value="InterPro"/>
</dbReference>
<evidence type="ECO:0000256" key="3">
    <source>
        <dbReference type="ARBA" id="ARBA00005026"/>
    </source>
</evidence>
<dbReference type="EC" id="4.2.1.3" evidence="5 16"/>
<sequence length="870" mass="94201">MLEQYRKHVAERAAVGIVPKPLDAEQVAALVELIKQPPAGEEQFVLDLLANRVPAGVDEAAYVKAGFLAAIAKGEVSSPILDAARATELLGTMLGGYNIAPLIDLLDNATMAPIAAKALSHTLLIFDAFHDVQEKTDAGNPFAKQVLNAWAEAEWFTSKPKVPEKLTVTVFKVTGETNTDDLSPAPDAWSRPDIPLHAQAMLKMPREGISNAEQQIAELKQKGFPIAYVGDVVGTGSSRKSATNSVLWFMGNDIPYIPNKREGGVCIGGKIAPIFFNTMEDSGALPFECDVTHMAMGDVIDIYPYAGEVKRHDNGELICKFELKTDVILDEVRAGGRIPLIIGRGLTDQARKALGLSASTVFSRPVDAKDSGRRDGSCNLAASPPSLEVKGYTLAQKMVGKACGVAGVRPNTYCEPRMTTVGSQDTTGPMTRDELKDLACLGFSADLVLQSFCHTAAYPKPIDVTMQHTLPDFIMNRGGVSLRPGDGIIHSWLNRMLLPDTVGTGGDSHTRFPIGISFPAGSGLVAFAAATGVMPLDMPESVLVRFKGEMQPGITLRDLVNAIPYVAIQRGLLTVEKQGKKNVFSGRILEIEGLPDLKVEQAFELSDASAERSAGGCTVRLNEAPIREYLNSNITLLQWMIAEGYGDVRTIERRIKSMEAWLANPVLLEADADAEYFEIIEIDMTEIKEPLLACPNDPDDVKTLSAVAGTKIDEVFLGSCMTNIGHFRAAGKLLEKHQGELPTRLWVAPPTKMDQSQLTEEGYYDTFNKAGARTEMPGCSLCMGNQARVAENATVVSTSTRNFPNRLGDGANVYLSSAELAAVCSILGKIPTFDEYMHYASQINETAEDTYRYLNFDRMDGYRQKAGGGV</sequence>
<dbReference type="InterPro" id="IPR036008">
    <property type="entry name" value="Aconitase_4Fe-4S_dom"/>
</dbReference>
<accession>A0AA43Q7R9</accession>
<evidence type="ECO:0000256" key="7">
    <source>
        <dbReference type="ARBA" id="ARBA00019379"/>
    </source>
</evidence>
<dbReference type="Pfam" id="PF11791">
    <property type="entry name" value="Aconitase_B_N"/>
    <property type="match status" value="1"/>
</dbReference>
<dbReference type="Gene3D" id="3.40.1060.10">
    <property type="entry name" value="Aconitase, Domain 2"/>
    <property type="match status" value="1"/>
</dbReference>
<evidence type="ECO:0000259" key="19">
    <source>
        <dbReference type="Pfam" id="PF00330"/>
    </source>
</evidence>
<dbReference type="PANTHER" id="PTHR43160:SF4">
    <property type="entry name" value="ACONITATE HYDRATASE B"/>
    <property type="match status" value="1"/>
</dbReference>
<organism evidence="22 23">
    <name type="scientific">Candidatus Methylobacter titanis</name>
    <dbReference type="NCBI Taxonomy" id="3053457"/>
    <lineage>
        <taxon>Bacteria</taxon>
        <taxon>Pseudomonadati</taxon>
        <taxon>Pseudomonadota</taxon>
        <taxon>Gammaproteobacteria</taxon>
        <taxon>Methylococcales</taxon>
        <taxon>Methylococcaceae</taxon>
        <taxon>Methylobacter</taxon>
    </lineage>
</organism>
<comment type="caution">
    <text evidence="22">The sequence shown here is derived from an EMBL/GenBank/DDBJ whole genome shotgun (WGS) entry which is preliminary data.</text>
</comment>
<dbReference type="GO" id="GO:0003994">
    <property type="term" value="F:aconitate hydratase activity"/>
    <property type="evidence" value="ECO:0007669"/>
    <property type="project" value="UniProtKB-EC"/>
</dbReference>
<keyword evidence="23" id="KW-1185">Reference proteome</keyword>
<dbReference type="GO" id="GO:0047456">
    <property type="term" value="F:2-methylisocitrate dehydratase activity"/>
    <property type="evidence" value="ECO:0007669"/>
    <property type="project" value="UniProtKB-EC"/>
</dbReference>
<dbReference type="GO" id="GO:0019629">
    <property type="term" value="P:propionate catabolic process, 2-methylcitrate cycle"/>
    <property type="evidence" value="ECO:0007669"/>
    <property type="project" value="TreeGrafter"/>
</dbReference>
<gene>
    <name evidence="22" type="primary">acnB</name>
    <name evidence="22" type="ORF">PSU93_13400</name>
</gene>
<dbReference type="NCBIfam" id="NF006690">
    <property type="entry name" value="PRK09238.1"/>
    <property type="match status" value="1"/>
</dbReference>
<evidence type="ECO:0000256" key="13">
    <source>
        <dbReference type="ARBA" id="ARBA00023014"/>
    </source>
</evidence>